<dbReference type="RefSeq" id="WP_183980443.1">
    <property type="nucleotide sequence ID" value="NZ_JACIBY010000029.1"/>
</dbReference>
<dbReference type="EMBL" id="JACIBY010000029">
    <property type="protein sequence ID" value="MBB3842225.1"/>
    <property type="molecule type" value="Genomic_DNA"/>
</dbReference>
<dbReference type="AlphaFoldDB" id="A0A7W5ZRB8"/>
<gene>
    <name evidence="1" type="ORF">FHS57_006256</name>
</gene>
<dbReference type="Proteomes" id="UP000541352">
    <property type="component" value="Unassembled WGS sequence"/>
</dbReference>
<sequence length="185" mass="20379">MKRLPQLTRFANNNAPGLDLVRLIDVRDIVSMIPDVLLWSEVYNGTLPKGGIVPSQSSVWIDMFFAPGLARYTCVNDPNNHGPLWKNTLTLPISGDSPLHAQTAKMLSKGRWIAMAMDANDVIRLIGSIAQPLKLRQGNFGTAPNEWGVELISSSPNPAAYLSSWDDLYGNPADYSFDFSLDFNA</sequence>
<proteinExistence type="predicted"/>
<evidence type="ECO:0000313" key="2">
    <source>
        <dbReference type="Proteomes" id="UP000541352"/>
    </source>
</evidence>
<evidence type="ECO:0000313" key="1">
    <source>
        <dbReference type="EMBL" id="MBB3842225.1"/>
    </source>
</evidence>
<protein>
    <submittedName>
        <fullName evidence="1">Uncharacterized protein</fullName>
    </submittedName>
</protein>
<keyword evidence="2" id="KW-1185">Reference proteome</keyword>
<accession>A0A7W5ZRB8</accession>
<reference evidence="1 2" key="1">
    <citation type="submission" date="2020-08" db="EMBL/GenBank/DDBJ databases">
        <title>Genomic Encyclopedia of Type Strains, Phase IV (KMG-IV): sequencing the most valuable type-strain genomes for metagenomic binning, comparative biology and taxonomic classification.</title>
        <authorList>
            <person name="Goeker M."/>
        </authorList>
    </citation>
    <scope>NUCLEOTIDE SEQUENCE [LARGE SCALE GENOMIC DNA]</scope>
    <source>
        <strain evidence="1 2">DSM 17976</strain>
    </source>
</reference>
<name>A0A7W5ZRB8_9BACT</name>
<comment type="caution">
    <text evidence="1">The sequence shown here is derived from an EMBL/GenBank/DDBJ whole genome shotgun (WGS) entry which is preliminary data.</text>
</comment>
<organism evidence="1 2">
    <name type="scientific">Runella defluvii</name>
    <dbReference type="NCBI Taxonomy" id="370973"/>
    <lineage>
        <taxon>Bacteria</taxon>
        <taxon>Pseudomonadati</taxon>
        <taxon>Bacteroidota</taxon>
        <taxon>Cytophagia</taxon>
        <taxon>Cytophagales</taxon>
        <taxon>Spirosomataceae</taxon>
        <taxon>Runella</taxon>
    </lineage>
</organism>